<reference evidence="1 2" key="1">
    <citation type="submission" date="2017-04" db="EMBL/GenBank/DDBJ databases">
        <authorList>
            <person name="Afonso C.L."/>
            <person name="Miller P.J."/>
            <person name="Scott M.A."/>
            <person name="Spackman E."/>
            <person name="Goraichik I."/>
            <person name="Dimitrov K.M."/>
            <person name="Suarez D.L."/>
            <person name="Swayne D.E."/>
        </authorList>
    </citation>
    <scope>NUCLEOTIDE SEQUENCE [LARGE SCALE GENOMIC DNA]</scope>
    <source>
        <strain evidence="1 2">DSM 22418</strain>
    </source>
</reference>
<gene>
    <name evidence="1" type="ORF">SAMN05660862_2222</name>
</gene>
<dbReference type="AlphaFoldDB" id="A0A1X7JUD9"/>
<organism evidence="1 2">
    <name type="scientific">Sphingobacterium psychroaquaticum</name>
    <dbReference type="NCBI Taxonomy" id="561061"/>
    <lineage>
        <taxon>Bacteria</taxon>
        <taxon>Pseudomonadati</taxon>
        <taxon>Bacteroidota</taxon>
        <taxon>Sphingobacteriia</taxon>
        <taxon>Sphingobacteriales</taxon>
        <taxon>Sphingobacteriaceae</taxon>
        <taxon>Sphingobacterium</taxon>
    </lineage>
</organism>
<dbReference type="Proteomes" id="UP000192980">
    <property type="component" value="Unassembled WGS sequence"/>
</dbReference>
<dbReference type="STRING" id="561061.SAMN05660862_2222"/>
<accession>A0A1X7JUD9</accession>
<sequence>MACSCLVGCVEKKSKGISEYENTEDNISLKSESIANKEQTINDNSDELRLFNVIKRDFKDNQFLDVQSRAEDFYKKYKLSDKLDSVEHMYEKSMDKLEAQEMKEYGSLAFTRYKLHENPILNPNPKMSAPADQFLNRFTGRGSDFAKLVKNQLQEPDGFEYIETKYMNKNSGYIALVMRFKAKNGLGLVVEREALGKFDKITETFTDIKIRD</sequence>
<name>A0A1X7JUD9_9SPHI</name>
<dbReference type="EMBL" id="FXAU01000003">
    <property type="protein sequence ID" value="SMG31923.1"/>
    <property type="molecule type" value="Genomic_DNA"/>
</dbReference>
<evidence type="ECO:0000313" key="1">
    <source>
        <dbReference type="EMBL" id="SMG31923.1"/>
    </source>
</evidence>
<keyword evidence="2" id="KW-1185">Reference proteome</keyword>
<evidence type="ECO:0000313" key="2">
    <source>
        <dbReference type="Proteomes" id="UP000192980"/>
    </source>
</evidence>
<proteinExistence type="predicted"/>
<protein>
    <submittedName>
        <fullName evidence="1">Uncharacterized protein</fullName>
    </submittedName>
</protein>